<sequence>MMFKDYNEAVNIFKKVLNLEPDYRLNEEKFIEWDFFLFYNSYINMGKCYKELGMYDIALENFLEGKKLAEEVNNYYCVNEADEHISEII</sequence>
<dbReference type="AlphaFoldDB" id="A0A0F9G323"/>
<dbReference type="EMBL" id="LAZR01019280">
    <property type="protein sequence ID" value="KKL93114.1"/>
    <property type="molecule type" value="Genomic_DNA"/>
</dbReference>
<accession>A0A0F9G323</accession>
<reference evidence="1" key="1">
    <citation type="journal article" date="2015" name="Nature">
        <title>Complex archaea that bridge the gap between prokaryotes and eukaryotes.</title>
        <authorList>
            <person name="Spang A."/>
            <person name="Saw J.H."/>
            <person name="Jorgensen S.L."/>
            <person name="Zaremba-Niedzwiedzka K."/>
            <person name="Martijn J."/>
            <person name="Lind A.E."/>
            <person name="van Eijk R."/>
            <person name="Schleper C."/>
            <person name="Guy L."/>
            <person name="Ettema T.J."/>
        </authorList>
    </citation>
    <scope>NUCLEOTIDE SEQUENCE</scope>
</reference>
<proteinExistence type="predicted"/>
<gene>
    <name evidence="1" type="ORF">LCGC14_1877940</name>
</gene>
<name>A0A0F9G323_9ZZZZ</name>
<dbReference type="SUPFAM" id="SSF48452">
    <property type="entry name" value="TPR-like"/>
    <property type="match status" value="1"/>
</dbReference>
<dbReference type="Gene3D" id="1.25.40.10">
    <property type="entry name" value="Tetratricopeptide repeat domain"/>
    <property type="match status" value="1"/>
</dbReference>
<organism evidence="1">
    <name type="scientific">marine sediment metagenome</name>
    <dbReference type="NCBI Taxonomy" id="412755"/>
    <lineage>
        <taxon>unclassified sequences</taxon>
        <taxon>metagenomes</taxon>
        <taxon>ecological metagenomes</taxon>
    </lineage>
</organism>
<dbReference type="Pfam" id="PF13181">
    <property type="entry name" value="TPR_8"/>
    <property type="match status" value="2"/>
</dbReference>
<comment type="caution">
    <text evidence="1">The sequence shown here is derived from an EMBL/GenBank/DDBJ whole genome shotgun (WGS) entry which is preliminary data.</text>
</comment>
<protein>
    <submittedName>
        <fullName evidence="1">Uncharacterized protein</fullName>
    </submittedName>
</protein>
<dbReference type="PROSITE" id="PS50005">
    <property type="entry name" value="TPR"/>
    <property type="match status" value="1"/>
</dbReference>
<dbReference type="InterPro" id="IPR019734">
    <property type="entry name" value="TPR_rpt"/>
</dbReference>
<evidence type="ECO:0000313" key="1">
    <source>
        <dbReference type="EMBL" id="KKL93114.1"/>
    </source>
</evidence>
<dbReference type="InterPro" id="IPR011990">
    <property type="entry name" value="TPR-like_helical_dom_sf"/>
</dbReference>